<evidence type="ECO:0008006" key="3">
    <source>
        <dbReference type="Google" id="ProtNLM"/>
    </source>
</evidence>
<dbReference type="Pfam" id="PF13450">
    <property type="entry name" value="NAD_binding_8"/>
    <property type="match status" value="1"/>
</dbReference>
<keyword evidence="2" id="KW-1185">Reference proteome</keyword>
<sequence>MKTEQLTCDYLIVGAGAVGMAFTDVLLHETNANILIVDKNAKPGGHWNYAYPFVTLHQPSAFYGVCSKELNRGVIDKTGLNEGLMGLASGQEVSAYFDAVMNETFLPSNRVQYYPLCEYKGNKQFVSTLSGKHYNVTVNKKIVDATYLNTNIPLTHTPSFTRDDDVAFTPVNTVVENIKGFDNYVVVGGGKTGIDTCLWLLENHVAPHNIHWVVSRDAWLLNRKNTQPLNDFFFDSIGAQANQMEAIAASSSIEDMFDKLEERGVLLRIDKKVRPSMFHGATVSELELKALQTLPSVVRQGRVKHISREELCFESTTWKMPDNALVIDCSASALTNLEMKAVFDGDTITPQTVRAYQPVFSAALIAHVEAAYSDERQKQMLTQVVPLPNRDIDWLPMTAAMLRNMQIWGEDTALKAWIYHCRLDGFSKIVHGVAKDDMQKMQVLGRLKEAAAPAMQKLMTYIQGLKASGQL</sequence>
<organism evidence="1 2">
    <name type="scientific">Alteromonas marina</name>
    <dbReference type="NCBI Taxonomy" id="203795"/>
    <lineage>
        <taxon>Bacteria</taxon>
        <taxon>Pseudomonadati</taxon>
        <taxon>Pseudomonadota</taxon>
        <taxon>Gammaproteobacteria</taxon>
        <taxon>Alteromonadales</taxon>
        <taxon>Alteromonadaceae</taxon>
        <taxon>Alteromonas/Salinimonas group</taxon>
        <taxon>Alteromonas</taxon>
    </lineage>
</organism>
<dbReference type="Gene3D" id="3.50.50.60">
    <property type="entry name" value="FAD/NAD(P)-binding domain"/>
    <property type="match status" value="1"/>
</dbReference>
<dbReference type="AlphaFoldDB" id="A0A0B3Y895"/>
<dbReference type="EMBL" id="JWLW01000013">
    <property type="protein sequence ID" value="KHT53654.1"/>
    <property type="molecule type" value="Genomic_DNA"/>
</dbReference>
<dbReference type="InterPro" id="IPR036188">
    <property type="entry name" value="FAD/NAD-bd_sf"/>
</dbReference>
<evidence type="ECO:0000313" key="2">
    <source>
        <dbReference type="Proteomes" id="UP000031197"/>
    </source>
</evidence>
<dbReference type="SUPFAM" id="SSF51905">
    <property type="entry name" value="FAD/NAD(P)-binding domain"/>
    <property type="match status" value="1"/>
</dbReference>
<name>A0A0B3Y895_9ALTE</name>
<reference evidence="1 2" key="1">
    <citation type="submission" date="2014-12" db="EMBL/GenBank/DDBJ databases">
        <title>Genome sequencing of Alteromonas marina AD001.</title>
        <authorList>
            <person name="Adrian T.G.S."/>
            <person name="Chan K.G."/>
        </authorList>
    </citation>
    <scope>NUCLEOTIDE SEQUENCE [LARGE SCALE GENOMIC DNA]</scope>
    <source>
        <strain evidence="1 2">AD001</strain>
    </source>
</reference>
<protein>
    <recommendedName>
        <fullName evidence="3">NAD(P)/FAD-dependent oxidoreductase</fullName>
    </recommendedName>
</protein>
<evidence type="ECO:0000313" key="1">
    <source>
        <dbReference type="EMBL" id="KHT53654.1"/>
    </source>
</evidence>
<comment type="caution">
    <text evidence="1">The sequence shown here is derived from an EMBL/GenBank/DDBJ whole genome shotgun (WGS) entry which is preliminary data.</text>
</comment>
<dbReference type="RefSeq" id="WP_039219246.1">
    <property type="nucleotide sequence ID" value="NZ_JWLW01000013.1"/>
</dbReference>
<dbReference type="Proteomes" id="UP000031197">
    <property type="component" value="Unassembled WGS sequence"/>
</dbReference>
<gene>
    <name evidence="1" type="ORF">RJ41_08140</name>
</gene>
<dbReference type="OrthoDB" id="9773233at2"/>
<proteinExistence type="predicted"/>
<accession>A0A0B3Y895</accession>